<gene>
    <name evidence="2" type="ORF">N2K84_19690</name>
</gene>
<evidence type="ECO:0000259" key="1">
    <source>
        <dbReference type="Pfam" id="PF18765"/>
    </source>
</evidence>
<dbReference type="AlphaFoldDB" id="A0AA42CA65"/>
<dbReference type="InterPro" id="IPR041633">
    <property type="entry name" value="Polbeta"/>
</dbReference>
<name>A0AA42CA65_9BACT</name>
<protein>
    <submittedName>
        <fullName evidence="2">Nucleotidyltransferase domain-containing protein</fullName>
    </submittedName>
</protein>
<feature type="domain" description="Polymerase beta nucleotidyltransferase" evidence="1">
    <location>
        <begin position="10"/>
        <end position="67"/>
    </location>
</feature>
<dbReference type="Proteomes" id="UP001163821">
    <property type="component" value="Unassembled WGS sequence"/>
</dbReference>
<accession>A0AA42CA65</accession>
<organism evidence="2 3">
    <name type="scientific">Gaoshiqia sediminis</name>
    <dbReference type="NCBI Taxonomy" id="2986998"/>
    <lineage>
        <taxon>Bacteria</taxon>
        <taxon>Pseudomonadati</taxon>
        <taxon>Bacteroidota</taxon>
        <taxon>Bacteroidia</taxon>
        <taxon>Marinilabiliales</taxon>
        <taxon>Prolixibacteraceae</taxon>
        <taxon>Gaoshiqia</taxon>
    </lineage>
</organism>
<comment type="caution">
    <text evidence="2">The sequence shown here is derived from an EMBL/GenBank/DDBJ whole genome shotgun (WGS) entry which is preliminary data.</text>
</comment>
<keyword evidence="3" id="KW-1185">Reference proteome</keyword>
<dbReference type="Gene3D" id="3.30.460.10">
    <property type="entry name" value="Beta Polymerase, domain 2"/>
    <property type="match status" value="1"/>
</dbReference>
<evidence type="ECO:0000313" key="2">
    <source>
        <dbReference type="EMBL" id="MCW0484966.1"/>
    </source>
</evidence>
<proteinExistence type="predicted"/>
<dbReference type="SUPFAM" id="SSF81301">
    <property type="entry name" value="Nucleotidyltransferase"/>
    <property type="match status" value="1"/>
</dbReference>
<dbReference type="PANTHER" id="PTHR37030:SF1">
    <property type="entry name" value="NUCLEOTIDYLTRANSFERASE"/>
    <property type="match status" value="1"/>
</dbReference>
<dbReference type="InterPro" id="IPR043519">
    <property type="entry name" value="NT_sf"/>
</dbReference>
<dbReference type="CDD" id="cd05403">
    <property type="entry name" value="NT_KNTase_like"/>
    <property type="match status" value="1"/>
</dbReference>
<dbReference type="Pfam" id="PF18765">
    <property type="entry name" value="Polbeta"/>
    <property type="match status" value="1"/>
</dbReference>
<reference evidence="2" key="1">
    <citation type="submission" date="2022-10" db="EMBL/GenBank/DDBJ databases">
        <title>Gaoshiqiia sediminis gen. nov., sp. nov., isolated from coastal sediment.</title>
        <authorList>
            <person name="Yu W.X."/>
            <person name="Mu D.S."/>
            <person name="Du J.Z."/>
            <person name="Liang Y.Q."/>
        </authorList>
    </citation>
    <scope>NUCLEOTIDE SEQUENCE</scope>
    <source>
        <strain evidence="2">A06</strain>
    </source>
</reference>
<dbReference type="RefSeq" id="WP_282593552.1">
    <property type="nucleotide sequence ID" value="NZ_JAPAAF010000068.1"/>
</dbReference>
<sequence>MISRHIIDEIIESLRPIDPEKVILFGSYAYGNPNVDSDIDLYIVTKENTIPSNFEENLEIKKRVYLALKQFRKKYASDIIVHTRPIHQKFIEMGSSFSKEIMGKGIVLI</sequence>
<dbReference type="EMBL" id="JAPAAF010000068">
    <property type="protein sequence ID" value="MCW0484966.1"/>
    <property type="molecule type" value="Genomic_DNA"/>
</dbReference>
<evidence type="ECO:0000313" key="3">
    <source>
        <dbReference type="Proteomes" id="UP001163821"/>
    </source>
</evidence>
<dbReference type="PANTHER" id="PTHR37030">
    <property type="entry name" value="NUCLEOTIDYLTRANSFERASE"/>
    <property type="match status" value="1"/>
</dbReference>